<gene>
    <name evidence="1" type="ORF">CRV09_00135</name>
</gene>
<accession>A0A2P5T2B5</accession>
<comment type="caution">
    <text evidence="1">The sequence shown here is derived from an EMBL/GenBank/DDBJ whole genome shotgun (WGS) entry which is preliminary data.</text>
</comment>
<evidence type="ECO:0000313" key="1">
    <source>
        <dbReference type="EMBL" id="PPI88718.1"/>
    </source>
</evidence>
<sequence>MKNIFYKLLIILITFTTTGCNFKLPKIFHAPHGFRDVIIYKDKDHSPISPYIYKGLASNHIRIVKDTEQNRANFPVLYFIHPQKQNYPLLEILKQKKLTTKNCKFKLETSVDLKLPKHKIFKIKTYSYHSLCEYIGTIDTKNNEKYNKLIDDVGQQAADKFLNELFYQYSSKVKIKRIVLNPSNHNRGSNYKYYNRKFLSSNNNNRQKRIIPRRLNKRFR</sequence>
<dbReference type="Gene3D" id="3.30.160.150">
    <property type="entry name" value="Lipoprotein like domain"/>
    <property type="match status" value="1"/>
</dbReference>
<proteinExistence type="predicted"/>
<dbReference type="EMBL" id="PDKR01000001">
    <property type="protein sequence ID" value="PPI88718.1"/>
    <property type="molecule type" value="Genomic_DNA"/>
</dbReference>
<evidence type="ECO:0000313" key="2">
    <source>
        <dbReference type="Proteomes" id="UP000295937"/>
    </source>
</evidence>
<dbReference type="RefSeq" id="WP_136132146.1">
    <property type="nucleotide sequence ID" value="NZ_PDKR01000001.1"/>
</dbReference>
<protein>
    <recommendedName>
        <fullName evidence="3">Lipoprotein</fullName>
    </recommendedName>
</protein>
<evidence type="ECO:0008006" key="3">
    <source>
        <dbReference type="Google" id="ProtNLM"/>
    </source>
</evidence>
<dbReference type="Proteomes" id="UP000295937">
    <property type="component" value="Unassembled WGS sequence"/>
</dbReference>
<dbReference type="AlphaFoldDB" id="A0A2P5T2B5"/>
<dbReference type="PROSITE" id="PS51257">
    <property type="entry name" value="PROKAR_LIPOPROTEIN"/>
    <property type="match status" value="1"/>
</dbReference>
<name>A0A2P5T2B5_9GAMM</name>
<reference evidence="1 2" key="1">
    <citation type="journal article" date="2018" name="Genome Biol. Evol.">
        <title>Cladogenesis and Genomic Streamlining in Extracellular Endosymbionts of Tropical Stink Bugs.</title>
        <authorList>
            <person name="Otero-Bravo A."/>
            <person name="Goffredi S."/>
            <person name="Sabree Z.L."/>
        </authorList>
    </citation>
    <scope>NUCLEOTIDE SEQUENCE [LARGE SCALE GENOMIC DNA]</scope>
    <source>
        <strain evidence="1 2">SoEO</strain>
    </source>
</reference>
<organism evidence="1 2">
    <name type="scientific">Candidatus Pantoea edessiphila</name>
    <dbReference type="NCBI Taxonomy" id="2044610"/>
    <lineage>
        <taxon>Bacteria</taxon>
        <taxon>Pseudomonadati</taxon>
        <taxon>Pseudomonadota</taxon>
        <taxon>Gammaproteobacteria</taxon>
        <taxon>Enterobacterales</taxon>
        <taxon>Erwiniaceae</taxon>
        <taxon>Pantoea</taxon>
    </lineage>
</organism>
<dbReference type="OrthoDB" id="5801564at2"/>